<name>A0A437AM91_9MICR</name>
<evidence type="ECO:0000259" key="1">
    <source>
        <dbReference type="Pfam" id="PF17015"/>
    </source>
</evidence>
<dbReference type="OrthoDB" id="2187979at2759"/>
<dbReference type="Pfam" id="PF17015">
    <property type="entry name" value="DUF5094"/>
    <property type="match status" value="1"/>
</dbReference>
<dbReference type="InterPro" id="IPR031519">
    <property type="entry name" value="DUF5094"/>
</dbReference>
<gene>
    <name evidence="2" type="ORF">TUBRATIS_11800</name>
</gene>
<protein>
    <recommendedName>
        <fullName evidence="1">DUF5094 domain-containing protein</fullName>
    </recommendedName>
</protein>
<reference evidence="2 3" key="1">
    <citation type="submission" date="2018-10" db="EMBL/GenBank/DDBJ databases">
        <title>Draft genome sequence of the microsporidian Tubulinosema ratisbonensis.</title>
        <authorList>
            <person name="Polonais V."/>
            <person name="Peyretaillade E."/>
            <person name="Niehus S."/>
            <person name="Wawrzyniak I."/>
            <person name="Franchet A."/>
            <person name="Gaspin C."/>
            <person name="Reichstadt M."/>
            <person name="Belser C."/>
            <person name="Labadie K."/>
            <person name="Delbac F."/>
            <person name="Ferrandon D."/>
        </authorList>
    </citation>
    <scope>NUCLEOTIDE SEQUENCE [LARGE SCALE GENOMIC DNA]</scope>
    <source>
        <strain evidence="2 3">Franzen</strain>
    </source>
</reference>
<organism evidence="2 3">
    <name type="scientific">Tubulinosema ratisbonensis</name>
    <dbReference type="NCBI Taxonomy" id="291195"/>
    <lineage>
        <taxon>Eukaryota</taxon>
        <taxon>Fungi</taxon>
        <taxon>Fungi incertae sedis</taxon>
        <taxon>Microsporidia</taxon>
        <taxon>Tubulinosematoidea</taxon>
        <taxon>Tubulinosematidae</taxon>
        <taxon>Tubulinosema</taxon>
    </lineage>
</organism>
<dbReference type="EMBL" id="RCSS01000248">
    <property type="protein sequence ID" value="RVD92323.1"/>
    <property type="molecule type" value="Genomic_DNA"/>
</dbReference>
<dbReference type="AlphaFoldDB" id="A0A437AM91"/>
<dbReference type="VEuPathDB" id="MicrosporidiaDB:TUBRATIS_11800"/>
<comment type="caution">
    <text evidence="2">The sequence shown here is derived from an EMBL/GenBank/DDBJ whole genome shotgun (WGS) entry which is preliminary data.</text>
</comment>
<proteinExistence type="predicted"/>
<dbReference type="Proteomes" id="UP000282876">
    <property type="component" value="Unassembled WGS sequence"/>
</dbReference>
<feature type="domain" description="DUF5094" evidence="1">
    <location>
        <begin position="5"/>
        <end position="164"/>
    </location>
</feature>
<accession>A0A437AM91</accession>
<sequence>MKTPRKRICFKTPKRKPIKNTKSFSIESKSYLSQDSSQYHKNKIIADKENIETRLELEVAQTEEKLIQAYIEENKFLREINSDVLLFKKFLGLEIKILDVGLYEFSQRIDSRFIKFTLLEEDDSLVYKLIDCFGLELAGFFMEKIVFKKTDIFKFFYKIFEMFLMKECKID</sequence>
<keyword evidence="3" id="KW-1185">Reference proteome</keyword>
<evidence type="ECO:0000313" key="2">
    <source>
        <dbReference type="EMBL" id="RVD92323.1"/>
    </source>
</evidence>
<evidence type="ECO:0000313" key="3">
    <source>
        <dbReference type="Proteomes" id="UP000282876"/>
    </source>
</evidence>